<keyword evidence="3" id="KW-1185">Reference proteome</keyword>
<accession>A0AAE0FKZ0</accession>
<organism evidence="2 3">
    <name type="scientific">Cymbomonas tetramitiformis</name>
    <dbReference type="NCBI Taxonomy" id="36881"/>
    <lineage>
        <taxon>Eukaryota</taxon>
        <taxon>Viridiplantae</taxon>
        <taxon>Chlorophyta</taxon>
        <taxon>Pyramimonadophyceae</taxon>
        <taxon>Pyramimonadales</taxon>
        <taxon>Pyramimonadaceae</taxon>
        <taxon>Cymbomonas</taxon>
    </lineage>
</organism>
<dbReference type="Proteomes" id="UP001190700">
    <property type="component" value="Unassembled WGS sequence"/>
</dbReference>
<comment type="caution">
    <text evidence="2">The sequence shown here is derived from an EMBL/GenBank/DDBJ whole genome shotgun (WGS) entry which is preliminary data.</text>
</comment>
<feature type="transmembrane region" description="Helical" evidence="1">
    <location>
        <begin position="96"/>
        <end position="114"/>
    </location>
</feature>
<reference evidence="2 3" key="1">
    <citation type="journal article" date="2015" name="Genome Biol. Evol.">
        <title>Comparative Genomics of a Bacterivorous Green Alga Reveals Evolutionary Causalities and Consequences of Phago-Mixotrophic Mode of Nutrition.</title>
        <authorList>
            <person name="Burns J.A."/>
            <person name="Paasch A."/>
            <person name="Narechania A."/>
            <person name="Kim E."/>
        </authorList>
    </citation>
    <scope>NUCLEOTIDE SEQUENCE [LARGE SCALE GENOMIC DNA]</scope>
    <source>
        <strain evidence="2 3">PLY_AMNH</strain>
    </source>
</reference>
<keyword evidence="1" id="KW-0812">Transmembrane</keyword>
<sequence length="135" mass="15062">MALMPVPWHKFLHHAALAAFPHSNLLTALQYATSTVTACITLRCMNISRKVDLRVLVRFLPVAFVYFCSISSNTKLLQIITITISMTIWDHRVSTGSTLCLLLSMFGGVCYQYSLNAFTLPSLTLKHMAKQPKSA</sequence>
<evidence type="ECO:0008006" key="4">
    <source>
        <dbReference type="Google" id="ProtNLM"/>
    </source>
</evidence>
<dbReference type="EMBL" id="LGRX02016758">
    <property type="protein sequence ID" value="KAK3261653.1"/>
    <property type="molecule type" value="Genomic_DNA"/>
</dbReference>
<keyword evidence="1" id="KW-0472">Membrane</keyword>
<name>A0AAE0FKZ0_9CHLO</name>
<gene>
    <name evidence="2" type="ORF">CYMTET_29448</name>
</gene>
<proteinExistence type="predicted"/>
<dbReference type="AlphaFoldDB" id="A0AAE0FKZ0"/>
<keyword evidence="1" id="KW-1133">Transmembrane helix</keyword>
<evidence type="ECO:0000313" key="2">
    <source>
        <dbReference type="EMBL" id="KAK3261653.1"/>
    </source>
</evidence>
<evidence type="ECO:0000313" key="3">
    <source>
        <dbReference type="Proteomes" id="UP001190700"/>
    </source>
</evidence>
<evidence type="ECO:0000256" key="1">
    <source>
        <dbReference type="SAM" id="Phobius"/>
    </source>
</evidence>
<protein>
    <recommendedName>
        <fullName evidence="4">Sugar phosphate transporter domain-containing protein</fullName>
    </recommendedName>
</protein>